<dbReference type="NCBIfam" id="NF033550">
    <property type="entry name" value="transpos_ISL3"/>
    <property type="match status" value="1"/>
</dbReference>
<feature type="domain" description="Transposase IS204/IS1001/IS1096/IS1165 helix-turn-helix" evidence="2">
    <location>
        <begin position="94"/>
        <end position="143"/>
    </location>
</feature>
<organism evidence="4 5">
    <name type="scientific">Novosphingobium resinovorum</name>
    <dbReference type="NCBI Taxonomy" id="158500"/>
    <lineage>
        <taxon>Bacteria</taxon>
        <taxon>Pseudomonadati</taxon>
        <taxon>Pseudomonadota</taxon>
        <taxon>Alphaproteobacteria</taxon>
        <taxon>Sphingomonadales</taxon>
        <taxon>Sphingomonadaceae</taxon>
        <taxon>Novosphingobium</taxon>
    </lineage>
</organism>
<dbReference type="InterPro" id="IPR047951">
    <property type="entry name" value="Transpos_ISL3"/>
</dbReference>
<evidence type="ECO:0000259" key="2">
    <source>
        <dbReference type="Pfam" id="PF13542"/>
    </source>
</evidence>
<dbReference type="InterPro" id="IPR032877">
    <property type="entry name" value="Transposase_HTH"/>
</dbReference>
<feature type="domain" description="Transposase IS204/IS1001/IS1096/IS1165 zinc-finger" evidence="3">
    <location>
        <begin position="45"/>
        <end position="88"/>
    </location>
</feature>
<evidence type="ECO:0000313" key="5">
    <source>
        <dbReference type="Proteomes" id="UP000024329"/>
    </source>
</evidence>
<gene>
    <name evidence="4" type="ORF">BV97_05578</name>
</gene>
<dbReference type="Proteomes" id="UP000024329">
    <property type="component" value="Unassembled WGS sequence"/>
</dbReference>
<feature type="domain" description="Transposase IS204/IS1001/IS1096/IS1165 DDE" evidence="1">
    <location>
        <begin position="159"/>
        <end position="400"/>
    </location>
</feature>
<name>A0A031J6X2_9SPHN</name>
<dbReference type="Pfam" id="PF13542">
    <property type="entry name" value="HTH_Tnp_ISL3"/>
    <property type="match status" value="1"/>
</dbReference>
<accession>A0A031J6X2</accession>
<dbReference type="RefSeq" id="WP_036530862.1">
    <property type="nucleotide sequence ID" value="NZ_JFYZ01000077.1"/>
</dbReference>
<dbReference type="InterPro" id="IPR029261">
    <property type="entry name" value="Transposase_Znf"/>
</dbReference>
<dbReference type="PANTHER" id="PTHR33498">
    <property type="entry name" value="TRANSPOSASE FOR INSERTION SEQUENCE ELEMENT IS1557"/>
    <property type="match status" value="1"/>
</dbReference>
<dbReference type="Pfam" id="PF14690">
    <property type="entry name" value="Zn_ribbon_ISL3"/>
    <property type="match status" value="1"/>
</dbReference>
<sequence>MDASEVLALGLGVTLPWRLGSQHLDTNKSPHELHLHLQCDRGTTFACAECGRPCKAHDFSEFRWRHLNFFQHHCYITARVPRTDCPEHGVKRIRVPWAREGSGFTLLFEQAALMLAREMPVLAAAREMAITDQRLWRIITHYVGAALERLDLADLKAVAFDETASKRGHNYVTIFIDLDRKSRPVVFATPGKGKETVRRFKDFLAVHNGKPGQIAEVVCDMSPAFLAAVGETFPEASVTVDWFHVVQLFTRALDEVRKSEAKLVKMPTAVRWAVLKAKEKNLTAKQETALAELEASGLLTGVAWQIKEKLRWVRVAPTLQAARWRLSNFIRHARDKVTGGPLLAPVLTAIETLEKQKDRILRRWTSTYSNARMEALNGIFKAARARARGYRNTHTFISMIYLIAAPLRDILKST</sequence>
<dbReference type="eggNOG" id="COG3464">
    <property type="taxonomic scope" value="Bacteria"/>
</dbReference>
<dbReference type="PATRIC" id="fig|158500.4.peg.5658"/>
<reference evidence="4 5" key="1">
    <citation type="submission" date="2014-03" db="EMBL/GenBank/DDBJ databases">
        <title>Whole genome sequence of Novosphingobium resinovorum KF1.</title>
        <authorList>
            <person name="Gan H.M."/>
            <person name="Gan H.Y."/>
            <person name="Chew T.H."/>
            <person name="Savka M.A."/>
        </authorList>
    </citation>
    <scope>NUCLEOTIDE SEQUENCE [LARGE SCALE GENOMIC DNA]</scope>
    <source>
        <strain evidence="4 5">KF1</strain>
    </source>
</reference>
<dbReference type="Pfam" id="PF01610">
    <property type="entry name" value="DDE_Tnp_ISL3"/>
    <property type="match status" value="1"/>
</dbReference>
<protein>
    <submittedName>
        <fullName evidence="4">Putative transposase</fullName>
    </submittedName>
</protein>
<evidence type="ECO:0000313" key="4">
    <source>
        <dbReference type="EMBL" id="EZP69579.1"/>
    </source>
</evidence>
<dbReference type="InterPro" id="IPR002560">
    <property type="entry name" value="Transposase_DDE"/>
</dbReference>
<dbReference type="EMBL" id="JFYZ01000077">
    <property type="protein sequence ID" value="EZP69579.1"/>
    <property type="molecule type" value="Genomic_DNA"/>
</dbReference>
<dbReference type="AlphaFoldDB" id="A0A031J6X2"/>
<evidence type="ECO:0000259" key="3">
    <source>
        <dbReference type="Pfam" id="PF14690"/>
    </source>
</evidence>
<dbReference type="PANTHER" id="PTHR33498:SF1">
    <property type="entry name" value="TRANSPOSASE FOR INSERTION SEQUENCE ELEMENT IS1557"/>
    <property type="match status" value="1"/>
</dbReference>
<evidence type="ECO:0000259" key="1">
    <source>
        <dbReference type="Pfam" id="PF01610"/>
    </source>
</evidence>
<comment type="caution">
    <text evidence="4">The sequence shown here is derived from an EMBL/GenBank/DDBJ whole genome shotgun (WGS) entry which is preliminary data.</text>
</comment>
<proteinExistence type="predicted"/>